<reference evidence="1 2" key="1">
    <citation type="journal article" date="2014" name="Agronomy (Basel)">
        <title>A Draft Genome Sequence for Ensete ventricosum, the Drought-Tolerant Tree Against Hunger.</title>
        <authorList>
            <person name="Harrison J."/>
            <person name="Moore K.A."/>
            <person name="Paszkiewicz K."/>
            <person name="Jones T."/>
            <person name="Grant M."/>
            <person name="Ambacheew D."/>
            <person name="Muzemil S."/>
            <person name="Studholme D.J."/>
        </authorList>
    </citation>
    <scope>NUCLEOTIDE SEQUENCE [LARGE SCALE GENOMIC DNA]</scope>
</reference>
<dbReference type="EMBL" id="AMZH03009408">
    <property type="protein sequence ID" value="RRT56912.1"/>
    <property type="molecule type" value="Genomic_DNA"/>
</dbReference>
<organism evidence="1 2">
    <name type="scientific">Ensete ventricosum</name>
    <name type="common">Abyssinian banana</name>
    <name type="synonym">Musa ensete</name>
    <dbReference type="NCBI Taxonomy" id="4639"/>
    <lineage>
        <taxon>Eukaryota</taxon>
        <taxon>Viridiplantae</taxon>
        <taxon>Streptophyta</taxon>
        <taxon>Embryophyta</taxon>
        <taxon>Tracheophyta</taxon>
        <taxon>Spermatophyta</taxon>
        <taxon>Magnoliopsida</taxon>
        <taxon>Liliopsida</taxon>
        <taxon>Zingiberales</taxon>
        <taxon>Musaceae</taxon>
        <taxon>Ensete</taxon>
    </lineage>
</organism>
<accession>A0A426YYW1</accession>
<sequence>MKASPYKPRCVGGERLLLFSQPFPSSSRTSVSRSLGLPTFSRLPCRTRSEWPPRPPLLPLPVLPPQSLHLGRRVAALTVLRQVNQSLRVRPQVSSSPSDRRMPRLANLAQPDGAELLALLDRVPRGMLRSRVNPDLGHVLIMFPVVQRSG</sequence>
<dbReference type="Proteomes" id="UP000287651">
    <property type="component" value="Unassembled WGS sequence"/>
</dbReference>
<proteinExistence type="predicted"/>
<evidence type="ECO:0000313" key="1">
    <source>
        <dbReference type="EMBL" id="RRT56912.1"/>
    </source>
</evidence>
<evidence type="ECO:0000313" key="2">
    <source>
        <dbReference type="Proteomes" id="UP000287651"/>
    </source>
</evidence>
<protein>
    <submittedName>
        <fullName evidence="1">Uncharacterized protein</fullName>
    </submittedName>
</protein>
<name>A0A426YYW1_ENSVE</name>
<gene>
    <name evidence="1" type="ORF">B296_00015341</name>
</gene>
<comment type="caution">
    <text evidence="1">The sequence shown here is derived from an EMBL/GenBank/DDBJ whole genome shotgun (WGS) entry which is preliminary data.</text>
</comment>
<dbReference type="AlphaFoldDB" id="A0A426YYW1"/>